<name>A0ABW3QMQ5_9BACT</name>
<dbReference type="Proteomes" id="UP001597116">
    <property type="component" value="Unassembled WGS sequence"/>
</dbReference>
<dbReference type="RefSeq" id="WP_134038350.1">
    <property type="nucleotide sequence ID" value="NZ_JBHTLP010000044.1"/>
</dbReference>
<sequence>MNESTGKSLAEISRQKNAAKSANSLIPAAPKLTPKPVSSPEPVEGEGEKLSTVMQQQPAAPLPTQTARNERKRGSTIVLEDVVGQQPSENNGYNKMIGITEEHHELLRELNFKYRKPMTAILSNVLDLLKQSYQKEKEKDK</sequence>
<feature type="compositionally biased region" description="Low complexity" evidence="1">
    <location>
        <begin position="55"/>
        <end position="67"/>
    </location>
</feature>
<evidence type="ECO:0000313" key="2">
    <source>
        <dbReference type="EMBL" id="MFD1145364.1"/>
    </source>
</evidence>
<feature type="region of interest" description="Disordered" evidence="1">
    <location>
        <begin position="1"/>
        <end position="72"/>
    </location>
</feature>
<reference evidence="3" key="1">
    <citation type="journal article" date="2019" name="Int. J. Syst. Evol. Microbiol.">
        <title>The Global Catalogue of Microorganisms (GCM) 10K type strain sequencing project: providing services to taxonomists for standard genome sequencing and annotation.</title>
        <authorList>
            <consortium name="The Broad Institute Genomics Platform"/>
            <consortium name="The Broad Institute Genome Sequencing Center for Infectious Disease"/>
            <person name="Wu L."/>
            <person name="Ma J."/>
        </authorList>
    </citation>
    <scope>NUCLEOTIDE SEQUENCE [LARGE SCALE GENOMIC DNA]</scope>
    <source>
        <strain evidence="3">CCUG 55608</strain>
    </source>
</reference>
<accession>A0ABW3QMQ5</accession>
<evidence type="ECO:0000313" key="3">
    <source>
        <dbReference type="Proteomes" id="UP001597116"/>
    </source>
</evidence>
<gene>
    <name evidence="2" type="ORF">ACFQ4C_29835</name>
</gene>
<dbReference type="EMBL" id="JBHTLP010000044">
    <property type="protein sequence ID" value="MFD1145364.1"/>
    <property type="molecule type" value="Genomic_DNA"/>
</dbReference>
<organism evidence="2 3">
    <name type="scientific">Larkinella insperata</name>
    <dbReference type="NCBI Taxonomy" id="332158"/>
    <lineage>
        <taxon>Bacteria</taxon>
        <taxon>Pseudomonadati</taxon>
        <taxon>Bacteroidota</taxon>
        <taxon>Cytophagia</taxon>
        <taxon>Cytophagales</taxon>
        <taxon>Spirosomataceae</taxon>
        <taxon>Larkinella</taxon>
    </lineage>
</organism>
<evidence type="ECO:0000256" key="1">
    <source>
        <dbReference type="SAM" id="MobiDB-lite"/>
    </source>
</evidence>
<proteinExistence type="predicted"/>
<comment type="caution">
    <text evidence="2">The sequence shown here is derived from an EMBL/GenBank/DDBJ whole genome shotgun (WGS) entry which is preliminary data.</text>
</comment>
<feature type="compositionally biased region" description="Polar residues" evidence="1">
    <location>
        <begin position="15"/>
        <end position="24"/>
    </location>
</feature>
<protein>
    <submittedName>
        <fullName evidence="2">Uncharacterized protein</fullName>
    </submittedName>
</protein>
<keyword evidence="3" id="KW-1185">Reference proteome</keyword>